<feature type="compositionally biased region" description="Polar residues" evidence="1">
    <location>
        <begin position="50"/>
        <end position="67"/>
    </location>
</feature>
<dbReference type="RefSeq" id="XP_062641442.1">
    <property type="nucleotide sequence ID" value="XM_062778849.1"/>
</dbReference>
<sequence length="360" mass="38928">MPGSSDTSEILARYEGLVTRLHRLENVGTAVVHPPGKSNSRKDNELCTARTRSAGQNTQSSSGSTAQEGHASTEDGAQHTISPMLPEGLPSAGRQVSPKSDGPDADEAWKLFIFGDDKSEELERQVFEEAERNTVLDVQTSTLTDPLQGRESDEASNVATVGTGCTGNSDEIPAPPETCSGYESPRSLEVEYQPTLIQLNSRFPTSNSSVLSPHPGAEVDTKMIGLIETENSVDTSHDAFERHEYSDSRDSGPDTAAPSTTSLAVEVGTATEQFRFAQPRLFVGSRSTIPKATHLTRIRPGISLTKKGRGRAKKRANDGRANIRALPNYSSDPIEDFEEYGRARKGDRPQNSLFPALELT</sequence>
<feature type="compositionally biased region" description="Basic and acidic residues" evidence="1">
    <location>
        <begin position="339"/>
        <end position="348"/>
    </location>
</feature>
<evidence type="ECO:0000313" key="3">
    <source>
        <dbReference type="Proteomes" id="UP001302676"/>
    </source>
</evidence>
<feature type="region of interest" description="Disordered" evidence="1">
    <location>
        <begin position="242"/>
        <end position="261"/>
    </location>
</feature>
<dbReference type="Proteomes" id="UP001302676">
    <property type="component" value="Unassembled WGS sequence"/>
</dbReference>
<organism evidence="2 3">
    <name type="scientific">Dichotomopilus funicola</name>
    <dbReference type="NCBI Taxonomy" id="1934379"/>
    <lineage>
        <taxon>Eukaryota</taxon>
        <taxon>Fungi</taxon>
        <taxon>Dikarya</taxon>
        <taxon>Ascomycota</taxon>
        <taxon>Pezizomycotina</taxon>
        <taxon>Sordariomycetes</taxon>
        <taxon>Sordariomycetidae</taxon>
        <taxon>Sordariales</taxon>
        <taxon>Chaetomiaceae</taxon>
        <taxon>Dichotomopilus</taxon>
    </lineage>
</organism>
<reference evidence="2" key="1">
    <citation type="journal article" date="2023" name="Mol. Phylogenet. Evol.">
        <title>Genome-scale phylogeny and comparative genomics of the fungal order Sordariales.</title>
        <authorList>
            <person name="Hensen N."/>
            <person name="Bonometti L."/>
            <person name="Westerberg I."/>
            <person name="Brannstrom I.O."/>
            <person name="Guillou S."/>
            <person name="Cros-Aarteil S."/>
            <person name="Calhoun S."/>
            <person name="Haridas S."/>
            <person name="Kuo A."/>
            <person name="Mondo S."/>
            <person name="Pangilinan J."/>
            <person name="Riley R."/>
            <person name="LaButti K."/>
            <person name="Andreopoulos B."/>
            <person name="Lipzen A."/>
            <person name="Chen C."/>
            <person name="Yan M."/>
            <person name="Daum C."/>
            <person name="Ng V."/>
            <person name="Clum A."/>
            <person name="Steindorff A."/>
            <person name="Ohm R.A."/>
            <person name="Martin F."/>
            <person name="Silar P."/>
            <person name="Natvig D.O."/>
            <person name="Lalanne C."/>
            <person name="Gautier V."/>
            <person name="Ament-Velasquez S.L."/>
            <person name="Kruys A."/>
            <person name="Hutchinson M.I."/>
            <person name="Powell A.J."/>
            <person name="Barry K."/>
            <person name="Miller A.N."/>
            <person name="Grigoriev I.V."/>
            <person name="Debuchy R."/>
            <person name="Gladieux P."/>
            <person name="Hiltunen Thoren M."/>
            <person name="Johannesson H."/>
        </authorList>
    </citation>
    <scope>NUCLEOTIDE SEQUENCE</scope>
    <source>
        <strain evidence="2">CBS 141.50</strain>
    </source>
</reference>
<comment type="caution">
    <text evidence="2">The sequence shown here is derived from an EMBL/GenBank/DDBJ whole genome shotgun (WGS) entry which is preliminary data.</text>
</comment>
<gene>
    <name evidence="2" type="ORF">C8A04DRAFT_23864</name>
</gene>
<name>A0AAN6ZT54_9PEZI</name>
<keyword evidence="3" id="KW-1185">Reference proteome</keyword>
<accession>A0AAN6ZT54</accession>
<reference evidence="2" key="2">
    <citation type="submission" date="2023-05" db="EMBL/GenBank/DDBJ databases">
        <authorList>
            <consortium name="Lawrence Berkeley National Laboratory"/>
            <person name="Steindorff A."/>
            <person name="Hensen N."/>
            <person name="Bonometti L."/>
            <person name="Westerberg I."/>
            <person name="Brannstrom I.O."/>
            <person name="Guillou S."/>
            <person name="Cros-Aarteil S."/>
            <person name="Calhoun S."/>
            <person name="Haridas S."/>
            <person name="Kuo A."/>
            <person name="Mondo S."/>
            <person name="Pangilinan J."/>
            <person name="Riley R."/>
            <person name="Labutti K."/>
            <person name="Andreopoulos B."/>
            <person name="Lipzen A."/>
            <person name="Chen C."/>
            <person name="Yanf M."/>
            <person name="Daum C."/>
            <person name="Ng V."/>
            <person name="Clum A."/>
            <person name="Ohm R."/>
            <person name="Martin F."/>
            <person name="Silar P."/>
            <person name="Natvig D."/>
            <person name="Lalanne C."/>
            <person name="Gautier V."/>
            <person name="Ament-Velasquez S.L."/>
            <person name="Kruys A."/>
            <person name="Hutchinson M.I."/>
            <person name="Powell A.J."/>
            <person name="Barry K."/>
            <person name="Miller A.N."/>
            <person name="Grigoriev I.V."/>
            <person name="Debuchy R."/>
            <person name="Gladieux P."/>
            <person name="Thoren M.H."/>
            <person name="Johannesson H."/>
        </authorList>
    </citation>
    <scope>NUCLEOTIDE SEQUENCE</scope>
    <source>
        <strain evidence="2">CBS 141.50</strain>
    </source>
</reference>
<protein>
    <submittedName>
        <fullName evidence="2">Uncharacterized protein</fullName>
    </submittedName>
</protein>
<feature type="region of interest" description="Disordered" evidence="1">
    <location>
        <begin position="163"/>
        <end position="183"/>
    </location>
</feature>
<feature type="compositionally biased region" description="Basic and acidic residues" evidence="1">
    <location>
        <begin position="242"/>
        <end position="252"/>
    </location>
</feature>
<feature type="region of interest" description="Disordered" evidence="1">
    <location>
        <begin position="28"/>
        <end position="104"/>
    </location>
</feature>
<dbReference type="GeneID" id="87815462"/>
<dbReference type="AlphaFoldDB" id="A0AAN6ZT54"/>
<evidence type="ECO:0000313" key="2">
    <source>
        <dbReference type="EMBL" id="KAK4148071.1"/>
    </source>
</evidence>
<evidence type="ECO:0000256" key="1">
    <source>
        <dbReference type="SAM" id="MobiDB-lite"/>
    </source>
</evidence>
<proteinExistence type="predicted"/>
<dbReference type="EMBL" id="MU853554">
    <property type="protein sequence ID" value="KAK4148071.1"/>
    <property type="molecule type" value="Genomic_DNA"/>
</dbReference>
<feature type="region of interest" description="Disordered" evidence="1">
    <location>
        <begin position="305"/>
        <end position="360"/>
    </location>
</feature>